<proteinExistence type="predicted"/>
<organism evidence="2 3">
    <name type="scientific">Oscillochloris trichoides DG-6</name>
    <dbReference type="NCBI Taxonomy" id="765420"/>
    <lineage>
        <taxon>Bacteria</taxon>
        <taxon>Bacillati</taxon>
        <taxon>Chloroflexota</taxon>
        <taxon>Chloroflexia</taxon>
        <taxon>Chloroflexales</taxon>
        <taxon>Chloroflexineae</taxon>
        <taxon>Oscillochloridaceae</taxon>
        <taxon>Oscillochloris</taxon>
    </lineage>
</organism>
<keyword evidence="3" id="KW-1185">Reference proteome</keyword>
<comment type="caution">
    <text evidence="2">The sequence shown here is derived from an EMBL/GenBank/DDBJ whole genome shotgun (WGS) entry which is preliminary data.</text>
</comment>
<feature type="domain" description="AB hydrolase-1" evidence="1">
    <location>
        <begin position="58"/>
        <end position="148"/>
    </location>
</feature>
<accession>E1ICM8</accession>
<dbReference type="Gene3D" id="3.40.50.1820">
    <property type="entry name" value="alpha/beta hydrolase"/>
    <property type="match status" value="1"/>
</dbReference>
<dbReference type="Pfam" id="PF00561">
    <property type="entry name" value="Abhydrolase_1"/>
    <property type="match status" value="1"/>
</dbReference>
<dbReference type="Proteomes" id="UP000054010">
    <property type="component" value="Unassembled WGS sequence"/>
</dbReference>
<dbReference type="eggNOG" id="COG1075">
    <property type="taxonomic scope" value="Bacteria"/>
</dbReference>
<dbReference type="InterPro" id="IPR000073">
    <property type="entry name" value="AB_hydrolase_1"/>
</dbReference>
<dbReference type="InterPro" id="IPR029058">
    <property type="entry name" value="AB_hydrolase_fold"/>
</dbReference>
<protein>
    <submittedName>
        <fullName evidence="2">Lipase</fullName>
    </submittedName>
</protein>
<evidence type="ECO:0000313" key="2">
    <source>
        <dbReference type="EMBL" id="EFO81048.1"/>
    </source>
</evidence>
<sequence>MNRPVVIVGGWLSSPADYTAMARVLAAPPYNRVVYITDINRLEWASLRDPHFSPVLDVVANTVQLALRETGAERVDLIGHSAGGRVARAYLGHQPYAGVVYDGQRYVASLTTLGTAHETYEVWVKEFAAQVNAFYPGAYYEHIQYRSVAGESVKGRKYGSPEEMLAYQSYETAFGNGEQIGDGIIPTVSCYLAGADNLVLKGARHAPYNAPSNWYGARSVIPLWYE</sequence>
<dbReference type="PANTHER" id="PTHR47909:SF2">
    <property type="entry name" value="GPI INOSITOL-DEACYLASE"/>
    <property type="match status" value="1"/>
</dbReference>
<dbReference type="SUPFAM" id="SSF53474">
    <property type="entry name" value="alpha/beta-Hydrolases"/>
    <property type="match status" value="1"/>
</dbReference>
<evidence type="ECO:0000259" key="1">
    <source>
        <dbReference type="Pfam" id="PF00561"/>
    </source>
</evidence>
<gene>
    <name evidence="2" type="ORF">OSCT_1079</name>
</gene>
<dbReference type="HOGENOM" id="CLU_065036_1_0_0"/>
<dbReference type="PANTHER" id="PTHR47909">
    <property type="entry name" value="ALPHA/BETA-HYDROLASES SUPERFAMILY PROTEIN"/>
    <property type="match status" value="1"/>
</dbReference>
<dbReference type="STRING" id="765420.OSCT_1079"/>
<reference evidence="2 3" key="1">
    <citation type="journal article" date="2011" name="J. Bacteriol.">
        <title>Draft genome sequence of the anoxygenic filamentous phototrophic bacterium Oscillochloris trichoides subsp. DG-6.</title>
        <authorList>
            <person name="Kuznetsov B.B."/>
            <person name="Ivanovsky R.N."/>
            <person name="Keppen O.I."/>
            <person name="Sukhacheva M.V."/>
            <person name="Bumazhkin B.K."/>
            <person name="Patutina E.O."/>
            <person name="Beletsky A.V."/>
            <person name="Mardanov A.V."/>
            <person name="Baslerov R.V."/>
            <person name="Panteleeva A.N."/>
            <person name="Kolganova T.V."/>
            <person name="Ravin N.V."/>
            <person name="Skryabin K.G."/>
        </authorList>
    </citation>
    <scope>NUCLEOTIDE SEQUENCE [LARGE SCALE GENOMIC DNA]</scope>
    <source>
        <strain evidence="2 3">DG-6</strain>
    </source>
</reference>
<name>E1ICM8_9CHLR</name>
<dbReference type="AlphaFoldDB" id="E1ICM8"/>
<evidence type="ECO:0000313" key="3">
    <source>
        <dbReference type="Proteomes" id="UP000054010"/>
    </source>
</evidence>
<dbReference type="EMBL" id="ADVR01000029">
    <property type="protein sequence ID" value="EFO81048.1"/>
    <property type="molecule type" value="Genomic_DNA"/>
</dbReference>
<dbReference type="OrthoDB" id="148342at2"/>